<dbReference type="InterPro" id="IPR036390">
    <property type="entry name" value="WH_DNA-bd_sf"/>
</dbReference>
<dbReference type="AlphaFoldDB" id="B5EVB5"/>
<dbReference type="Pfam" id="PF03466">
    <property type="entry name" value="LysR_substrate"/>
    <property type="match status" value="1"/>
</dbReference>
<dbReference type="EMBL" id="CP001133">
    <property type="protein sequence ID" value="ACH64035.1"/>
    <property type="molecule type" value="Genomic_DNA"/>
</dbReference>
<dbReference type="GO" id="GO:0003700">
    <property type="term" value="F:DNA-binding transcription factor activity"/>
    <property type="evidence" value="ECO:0007669"/>
    <property type="project" value="InterPro"/>
</dbReference>
<dbReference type="InterPro" id="IPR036388">
    <property type="entry name" value="WH-like_DNA-bd_sf"/>
</dbReference>
<evidence type="ECO:0000256" key="2">
    <source>
        <dbReference type="ARBA" id="ARBA00023015"/>
    </source>
</evidence>
<reference evidence="6 7" key="2">
    <citation type="journal article" date="2009" name="Nature">
        <title>A single regulatory gene is sufficient to alter bacterial host range.</title>
        <authorList>
            <person name="Mandel M.J."/>
            <person name="Wollenberg M.S."/>
            <person name="Stabb E.V."/>
            <person name="Visick K.L."/>
            <person name="Ruby E.G."/>
        </authorList>
    </citation>
    <scope>NUCLEOTIDE SEQUENCE [LARGE SCALE GENOMIC DNA]</scope>
    <source>
        <strain evidence="6 7">MJ11</strain>
    </source>
</reference>
<comment type="similarity">
    <text evidence="1">Belongs to the LysR transcriptional regulatory family.</text>
</comment>
<dbReference type="SUPFAM" id="SSF53850">
    <property type="entry name" value="Periplasmic binding protein-like II"/>
    <property type="match status" value="1"/>
</dbReference>
<dbReference type="Proteomes" id="UP000001857">
    <property type="component" value="Chromosome II"/>
</dbReference>
<dbReference type="InterPro" id="IPR050389">
    <property type="entry name" value="LysR-type_TF"/>
</dbReference>
<dbReference type="Gene3D" id="3.40.190.10">
    <property type="entry name" value="Periplasmic binding protein-like II"/>
    <property type="match status" value="2"/>
</dbReference>
<evidence type="ECO:0000256" key="1">
    <source>
        <dbReference type="ARBA" id="ARBA00009437"/>
    </source>
</evidence>
<dbReference type="SUPFAM" id="SSF46785">
    <property type="entry name" value="Winged helix' DNA-binding domain"/>
    <property type="match status" value="1"/>
</dbReference>
<dbReference type="Gene3D" id="1.10.10.10">
    <property type="entry name" value="Winged helix-like DNA-binding domain superfamily/Winged helix DNA-binding domain"/>
    <property type="match status" value="1"/>
</dbReference>
<reference evidence="7" key="1">
    <citation type="submission" date="2008-08" db="EMBL/GenBank/DDBJ databases">
        <title>Complete sequence of Vibrio fischeri strain MJ11.</title>
        <authorList>
            <person name="Mandel M.J."/>
            <person name="Stabb E.V."/>
            <person name="Ruby E.G."/>
            <person name="Ferriera S."/>
            <person name="Johnson J."/>
            <person name="Kravitz S."/>
            <person name="Beeson K."/>
            <person name="Sutton G."/>
            <person name="Rogers Y.-H."/>
            <person name="Friedman R."/>
            <person name="Frazier M."/>
            <person name="Venter J.C."/>
        </authorList>
    </citation>
    <scope>NUCLEOTIDE SEQUENCE [LARGE SCALE GENOMIC DNA]</scope>
    <source>
        <strain evidence="7">MJ11</strain>
    </source>
</reference>
<dbReference type="PROSITE" id="PS50931">
    <property type="entry name" value="HTH_LYSR"/>
    <property type="match status" value="1"/>
</dbReference>
<feature type="domain" description="HTH lysR-type" evidence="5">
    <location>
        <begin position="9"/>
        <end position="66"/>
    </location>
</feature>
<dbReference type="RefSeq" id="WP_012535179.1">
    <property type="nucleotide sequence ID" value="NC_011186.1"/>
</dbReference>
<evidence type="ECO:0000256" key="3">
    <source>
        <dbReference type="ARBA" id="ARBA00023125"/>
    </source>
</evidence>
<dbReference type="KEGG" id="vfm:VFMJ11_A1085"/>
<organism evidence="6 7">
    <name type="scientific">Aliivibrio fischeri (strain MJ11)</name>
    <name type="common">Vibrio fischeri</name>
    <dbReference type="NCBI Taxonomy" id="388396"/>
    <lineage>
        <taxon>Bacteria</taxon>
        <taxon>Pseudomonadati</taxon>
        <taxon>Pseudomonadota</taxon>
        <taxon>Gammaproteobacteria</taxon>
        <taxon>Vibrionales</taxon>
        <taxon>Vibrionaceae</taxon>
        <taxon>Aliivibrio</taxon>
    </lineage>
</organism>
<keyword evidence="4" id="KW-0804">Transcription</keyword>
<keyword evidence="2" id="KW-0805">Transcription regulation</keyword>
<accession>B5EVB5</accession>
<evidence type="ECO:0000313" key="7">
    <source>
        <dbReference type="Proteomes" id="UP000001857"/>
    </source>
</evidence>
<proteinExistence type="inferred from homology"/>
<dbReference type="HOGENOM" id="CLU_039613_39_2_6"/>
<dbReference type="PANTHER" id="PTHR30118:SF12">
    <property type="entry name" value="TRANSCRIPTIONAL REGULATOR LYSR FAMILY"/>
    <property type="match status" value="1"/>
</dbReference>
<dbReference type="InterPro" id="IPR037402">
    <property type="entry name" value="YidZ_PBP2"/>
</dbReference>
<sequence>MDLIQLSRISFKHLTALHIMLSTHSVTKSAETLCMSPSSVSKTLTQLRIVLDDELFYRDGTQLIPTPYAVKIGPTVHLILNNMNGLLNQSTFDPALFSGRFSLSMRESTLEVFAPVISDILSNQATNAQINVHSKEQLGFDALLNGQVDLIILPHDKSQPPTNEKQLVWESVIEDEMVCLMREDHPLAKNELTIEDYLSYKHIGIFDKELNKPYFEQLLTQQHQSRAMAMFVADFGSAAAMCQQSDFLFTSSKKWFEVTKQAQGLVQKTLPFGYGQVAYSVVYNKLSLNDQALSWLLNRIKEQVSDITFE</sequence>
<evidence type="ECO:0000256" key="4">
    <source>
        <dbReference type="ARBA" id="ARBA00023163"/>
    </source>
</evidence>
<dbReference type="CDD" id="cd08417">
    <property type="entry name" value="PBP2_Nitroaromatics_like"/>
    <property type="match status" value="1"/>
</dbReference>
<name>B5EVB5_ALIFM</name>
<dbReference type="GO" id="GO:0003677">
    <property type="term" value="F:DNA binding"/>
    <property type="evidence" value="ECO:0007669"/>
    <property type="project" value="UniProtKB-KW"/>
</dbReference>
<dbReference type="InterPro" id="IPR005119">
    <property type="entry name" value="LysR_subst-bd"/>
</dbReference>
<protein>
    <submittedName>
        <fullName evidence="6">Transcriptional regulator, LysR family</fullName>
    </submittedName>
</protein>
<dbReference type="PANTHER" id="PTHR30118">
    <property type="entry name" value="HTH-TYPE TRANSCRIPTIONAL REGULATOR LEUO-RELATED"/>
    <property type="match status" value="1"/>
</dbReference>
<gene>
    <name evidence="6" type="ordered locus">VFMJ11_A1085</name>
</gene>
<keyword evidence="3" id="KW-0238">DNA-binding</keyword>
<dbReference type="Pfam" id="PF00126">
    <property type="entry name" value="HTH_1"/>
    <property type="match status" value="1"/>
</dbReference>
<evidence type="ECO:0000259" key="5">
    <source>
        <dbReference type="PROSITE" id="PS50931"/>
    </source>
</evidence>
<dbReference type="InterPro" id="IPR000847">
    <property type="entry name" value="LysR_HTH_N"/>
</dbReference>
<evidence type="ECO:0000313" key="6">
    <source>
        <dbReference type="EMBL" id="ACH64035.1"/>
    </source>
</evidence>